<feature type="transmembrane region" description="Helical" evidence="8">
    <location>
        <begin position="82"/>
        <end position="102"/>
    </location>
</feature>
<comment type="caution">
    <text evidence="9">The sequence shown here is derived from an EMBL/GenBank/DDBJ whole genome shotgun (WGS) entry which is preliminary data.</text>
</comment>
<dbReference type="InterPro" id="IPR050363">
    <property type="entry name" value="MIP/Aquaporin"/>
</dbReference>
<protein>
    <submittedName>
        <fullName evidence="9">Glycerol uptake facilitator protein</fullName>
    </submittedName>
</protein>
<comment type="similarity">
    <text evidence="2 7">Belongs to the MIP/aquaporin (TC 1.A.8) family.</text>
</comment>
<feature type="transmembrane region" description="Helical" evidence="8">
    <location>
        <begin position="6"/>
        <end position="25"/>
    </location>
</feature>
<keyword evidence="4 7" id="KW-0812">Transmembrane</keyword>
<dbReference type="InterPro" id="IPR023271">
    <property type="entry name" value="Aquaporin-like"/>
</dbReference>
<reference evidence="9 10" key="1">
    <citation type="submission" date="2018-11" db="EMBL/GenBank/DDBJ databases">
        <title>Genomic Encyclopedia of Type Strains, Phase IV (KMG-IV): sequencing the most valuable type-strain genomes for metagenomic binning, comparative biology and taxonomic classification.</title>
        <authorList>
            <person name="Goeker M."/>
        </authorList>
    </citation>
    <scope>NUCLEOTIDE SEQUENCE [LARGE SCALE GENOMIC DNA]</scope>
    <source>
        <strain evidence="9 10">DSM 29158</strain>
    </source>
</reference>
<dbReference type="EMBL" id="RKRK01000002">
    <property type="protein sequence ID" value="RPF57904.1"/>
    <property type="molecule type" value="Genomic_DNA"/>
</dbReference>
<dbReference type="PRINTS" id="PR02019">
    <property type="entry name" value="AQUAPORIN7"/>
</dbReference>
<dbReference type="PANTHER" id="PTHR43829">
    <property type="entry name" value="AQUAPORIN OR AQUAGLYCEROPORIN RELATED"/>
    <property type="match status" value="1"/>
</dbReference>
<dbReference type="OrthoDB" id="9807293at2"/>
<evidence type="ECO:0000256" key="1">
    <source>
        <dbReference type="ARBA" id="ARBA00004141"/>
    </source>
</evidence>
<feature type="transmembrane region" description="Helical" evidence="8">
    <location>
        <begin position="211"/>
        <end position="234"/>
    </location>
</feature>
<dbReference type="GO" id="GO:0005886">
    <property type="term" value="C:plasma membrane"/>
    <property type="evidence" value="ECO:0007669"/>
    <property type="project" value="TreeGrafter"/>
</dbReference>
<dbReference type="Pfam" id="PF00230">
    <property type="entry name" value="MIP"/>
    <property type="match status" value="1"/>
</dbReference>
<dbReference type="NCBIfam" id="TIGR00861">
    <property type="entry name" value="MIP"/>
    <property type="match status" value="1"/>
</dbReference>
<keyword evidence="10" id="KW-1185">Reference proteome</keyword>
<dbReference type="Gene3D" id="1.20.1080.10">
    <property type="entry name" value="Glycerol uptake facilitator protein"/>
    <property type="match status" value="1"/>
</dbReference>
<evidence type="ECO:0000256" key="5">
    <source>
        <dbReference type="ARBA" id="ARBA00022989"/>
    </source>
</evidence>
<dbReference type="PANTHER" id="PTHR43829:SF9">
    <property type="entry name" value="AQUAPORIN-9"/>
    <property type="match status" value="1"/>
</dbReference>
<dbReference type="Proteomes" id="UP000277108">
    <property type="component" value="Unassembled WGS sequence"/>
</dbReference>
<feature type="transmembrane region" description="Helical" evidence="8">
    <location>
        <begin position="37"/>
        <end position="56"/>
    </location>
</feature>
<sequence length="272" mass="28937">MNEYLAELIGTMILIIFGAGVCANVNLKKTLAHGSDWIVIAFGWGFGVAFGVYAVGQFSGAHLNPAVSIGLATAGDFEWAKVPGYIIAQIIGGFIGAVIVWVQYATHFNATEDQGAQLGTYSTSPAIPNYVNNFLSEIIGTAVLLLGLLFIGANQFTDGLNPLIVGFLIVAIGLSLGGTTGYAINPARDFGPRIAHMFLPIKGKGSSHFEYAIVPFLGPIVGAMLGSVVYMAAFEGIINHYLWITIVVVVLTLALGAFLNKKVYNNQFDRML</sequence>
<dbReference type="PRINTS" id="PR00783">
    <property type="entry name" value="MINTRINSICP"/>
</dbReference>
<evidence type="ECO:0000313" key="10">
    <source>
        <dbReference type="Proteomes" id="UP000277108"/>
    </source>
</evidence>
<evidence type="ECO:0000256" key="2">
    <source>
        <dbReference type="ARBA" id="ARBA00006175"/>
    </source>
</evidence>
<dbReference type="InterPro" id="IPR022357">
    <property type="entry name" value="MIP_CS"/>
</dbReference>
<keyword evidence="5 8" id="KW-1133">Transmembrane helix</keyword>
<dbReference type="AlphaFoldDB" id="A0A3N5BJ78"/>
<organism evidence="9 10">
    <name type="scientific">Abyssicoccus albus</name>
    <dbReference type="NCBI Taxonomy" id="1817405"/>
    <lineage>
        <taxon>Bacteria</taxon>
        <taxon>Bacillati</taxon>
        <taxon>Bacillota</taxon>
        <taxon>Bacilli</taxon>
        <taxon>Bacillales</taxon>
        <taxon>Abyssicoccaceae</taxon>
    </lineage>
</organism>
<evidence type="ECO:0000256" key="3">
    <source>
        <dbReference type="ARBA" id="ARBA00022448"/>
    </source>
</evidence>
<evidence type="ECO:0000313" key="9">
    <source>
        <dbReference type="EMBL" id="RPF57904.1"/>
    </source>
</evidence>
<evidence type="ECO:0000256" key="4">
    <source>
        <dbReference type="ARBA" id="ARBA00022692"/>
    </source>
</evidence>
<dbReference type="PROSITE" id="PS00221">
    <property type="entry name" value="MIP"/>
    <property type="match status" value="1"/>
</dbReference>
<dbReference type="InterPro" id="IPR000425">
    <property type="entry name" value="MIP"/>
</dbReference>
<gene>
    <name evidence="9" type="ORF">EDD62_0540</name>
</gene>
<name>A0A3N5BJ78_9BACL</name>
<evidence type="ECO:0000256" key="6">
    <source>
        <dbReference type="ARBA" id="ARBA00023136"/>
    </source>
</evidence>
<evidence type="ECO:0000256" key="8">
    <source>
        <dbReference type="SAM" id="Phobius"/>
    </source>
</evidence>
<dbReference type="SUPFAM" id="SSF81338">
    <property type="entry name" value="Aquaporin-like"/>
    <property type="match status" value="1"/>
</dbReference>
<dbReference type="GO" id="GO:0015254">
    <property type="term" value="F:glycerol channel activity"/>
    <property type="evidence" value="ECO:0007669"/>
    <property type="project" value="TreeGrafter"/>
</dbReference>
<keyword evidence="6 8" id="KW-0472">Membrane</keyword>
<dbReference type="RefSeq" id="WP_123807426.1">
    <property type="nucleotide sequence ID" value="NZ_RKRK01000002.1"/>
</dbReference>
<keyword evidence="3 7" id="KW-0813">Transport</keyword>
<comment type="subcellular location">
    <subcellularLocation>
        <location evidence="1">Membrane</location>
        <topology evidence="1">Multi-pass membrane protein</topology>
    </subcellularLocation>
</comment>
<feature type="transmembrane region" description="Helical" evidence="8">
    <location>
        <begin position="130"/>
        <end position="151"/>
    </location>
</feature>
<proteinExistence type="inferred from homology"/>
<accession>A0A3N5BJ78</accession>
<feature type="transmembrane region" description="Helical" evidence="8">
    <location>
        <begin position="240"/>
        <end position="260"/>
    </location>
</feature>
<feature type="transmembrane region" description="Helical" evidence="8">
    <location>
        <begin position="163"/>
        <end position="184"/>
    </location>
</feature>
<evidence type="ECO:0000256" key="7">
    <source>
        <dbReference type="RuleBase" id="RU000477"/>
    </source>
</evidence>